<organism evidence="5 6">
    <name type="scientific">Henriciella barbarensis</name>
    <dbReference type="NCBI Taxonomy" id="86342"/>
    <lineage>
        <taxon>Bacteria</taxon>
        <taxon>Pseudomonadati</taxon>
        <taxon>Pseudomonadota</taxon>
        <taxon>Alphaproteobacteria</taxon>
        <taxon>Hyphomonadales</taxon>
        <taxon>Hyphomonadaceae</taxon>
        <taxon>Henriciella</taxon>
    </lineage>
</organism>
<dbReference type="CDD" id="cd02136">
    <property type="entry name" value="PnbA_NfnB-like"/>
    <property type="match status" value="1"/>
</dbReference>
<evidence type="ECO:0000313" key="6">
    <source>
        <dbReference type="Proteomes" id="UP000265431"/>
    </source>
</evidence>
<dbReference type="InterPro" id="IPR050627">
    <property type="entry name" value="Nitroreductase/BluB"/>
</dbReference>
<dbReference type="OrthoDB" id="9802510at2"/>
<comment type="caution">
    <text evidence="5">The sequence shown here is derived from an EMBL/GenBank/DDBJ whole genome shotgun (WGS) entry which is preliminary data.</text>
</comment>
<dbReference type="AlphaFoldDB" id="A0A399QTS9"/>
<evidence type="ECO:0000313" key="5">
    <source>
        <dbReference type="EMBL" id="RIJ22170.1"/>
    </source>
</evidence>
<dbReference type="GO" id="GO:0016491">
    <property type="term" value="F:oxidoreductase activity"/>
    <property type="evidence" value="ECO:0007669"/>
    <property type="project" value="UniProtKB-KW"/>
</dbReference>
<protein>
    <submittedName>
        <fullName evidence="5">Nitroreductase</fullName>
    </submittedName>
</protein>
<proteinExistence type="predicted"/>
<dbReference type="PANTHER" id="PTHR23026">
    <property type="entry name" value="NADPH NITROREDUCTASE"/>
    <property type="match status" value="1"/>
</dbReference>
<keyword evidence="2" id="KW-0288">FMN</keyword>
<gene>
    <name evidence="5" type="ORF">D1224_11450</name>
</gene>
<evidence type="ECO:0000256" key="3">
    <source>
        <dbReference type="ARBA" id="ARBA00023002"/>
    </source>
</evidence>
<accession>A0A399QTS9</accession>
<keyword evidence="3" id="KW-0560">Oxidoreductase</keyword>
<dbReference type="Pfam" id="PF00881">
    <property type="entry name" value="Nitroreductase"/>
    <property type="match status" value="1"/>
</dbReference>
<feature type="domain" description="Nitroreductase" evidence="4">
    <location>
        <begin position="8"/>
        <end position="197"/>
    </location>
</feature>
<name>A0A399QTS9_9PROT</name>
<evidence type="ECO:0000259" key="4">
    <source>
        <dbReference type="Pfam" id="PF00881"/>
    </source>
</evidence>
<evidence type="ECO:0000256" key="2">
    <source>
        <dbReference type="ARBA" id="ARBA00022643"/>
    </source>
</evidence>
<keyword evidence="1" id="KW-0285">Flavoprotein</keyword>
<dbReference type="InterPro" id="IPR000415">
    <property type="entry name" value="Nitroreductase-like"/>
</dbReference>
<dbReference type="InterPro" id="IPR029479">
    <property type="entry name" value="Nitroreductase"/>
</dbReference>
<dbReference type="RefSeq" id="WP_119380089.1">
    <property type="nucleotide sequence ID" value="NZ_QWGB01000007.1"/>
</dbReference>
<reference evidence="5 6" key="1">
    <citation type="submission" date="2018-08" db="EMBL/GenBank/DDBJ databases">
        <title>Henriciella mobilis sp. nov., isolated from seawater.</title>
        <authorList>
            <person name="Cheng H."/>
            <person name="Wu Y.-H."/>
            <person name="Xu X.-W."/>
            <person name="Guo L.-L."/>
        </authorList>
    </citation>
    <scope>NUCLEOTIDE SEQUENCE [LARGE SCALE GENOMIC DNA]</scope>
    <source>
        <strain evidence="5 6">CCUG66934</strain>
    </source>
</reference>
<keyword evidence="6" id="KW-1185">Reference proteome</keyword>
<dbReference type="Gene3D" id="3.40.109.10">
    <property type="entry name" value="NADH Oxidase"/>
    <property type="match status" value="1"/>
</dbReference>
<dbReference type="EMBL" id="QWGB01000007">
    <property type="protein sequence ID" value="RIJ22170.1"/>
    <property type="molecule type" value="Genomic_DNA"/>
</dbReference>
<dbReference type="Proteomes" id="UP000265431">
    <property type="component" value="Unassembled WGS sequence"/>
</dbReference>
<dbReference type="PANTHER" id="PTHR23026:SF90">
    <property type="entry name" value="IODOTYROSINE DEIODINASE 1"/>
    <property type="match status" value="1"/>
</dbReference>
<sequence>MDVSQAVNQRISTRAFLDKQITADELRDWLATAQRAPSGGNLQPWRVIAVTGEEKQAVIDLAQKKLAEDPRGERTDRPIYPKDLWEPHEARRRKVGEMMYEKLEIPREDKAKRIQWFSRNFRFFDAPLAVFFVIDERMGHGQWAHTGMFMQTLALLAEERGWGTCFQECWGILRPTLKTHFGLGETEMLYCGMAVGYPEPDHPVNQLRAERAEVDEFAELKGF</sequence>
<dbReference type="SUPFAM" id="SSF55469">
    <property type="entry name" value="FMN-dependent nitroreductase-like"/>
    <property type="match status" value="1"/>
</dbReference>
<evidence type="ECO:0000256" key="1">
    <source>
        <dbReference type="ARBA" id="ARBA00022630"/>
    </source>
</evidence>